<feature type="non-terminal residue" evidence="1">
    <location>
        <position position="90"/>
    </location>
</feature>
<protein>
    <submittedName>
        <fullName evidence="1">Uncharacterized protein</fullName>
    </submittedName>
</protein>
<comment type="caution">
    <text evidence="1">The sequence shown here is derived from an EMBL/GenBank/DDBJ whole genome shotgun (WGS) entry which is preliminary data.</text>
</comment>
<accession>X1KJK7</accession>
<sequence length="90" mass="10652">MYVERWEDFILCISNLTPILPDEDKVTCMKVVIWADEQNNRYSGINQDEINWVFGWLKRIRDRNTGELRADLSRAMAFILFLNTVRPADT</sequence>
<proteinExistence type="predicted"/>
<gene>
    <name evidence="1" type="ORF">S06H3_15045</name>
</gene>
<name>X1KJK7_9ZZZZ</name>
<dbReference type="EMBL" id="BARV01007384">
    <property type="protein sequence ID" value="GAI07237.1"/>
    <property type="molecule type" value="Genomic_DNA"/>
</dbReference>
<dbReference type="AlphaFoldDB" id="X1KJK7"/>
<evidence type="ECO:0000313" key="1">
    <source>
        <dbReference type="EMBL" id="GAI07237.1"/>
    </source>
</evidence>
<organism evidence="1">
    <name type="scientific">marine sediment metagenome</name>
    <dbReference type="NCBI Taxonomy" id="412755"/>
    <lineage>
        <taxon>unclassified sequences</taxon>
        <taxon>metagenomes</taxon>
        <taxon>ecological metagenomes</taxon>
    </lineage>
</organism>
<reference evidence="1" key="1">
    <citation type="journal article" date="2014" name="Front. Microbiol.">
        <title>High frequency of phylogenetically diverse reductive dehalogenase-homologous genes in deep subseafloor sedimentary metagenomes.</title>
        <authorList>
            <person name="Kawai M."/>
            <person name="Futagami T."/>
            <person name="Toyoda A."/>
            <person name="Takaki Y."/>
            <person name="Nishi S."/>
            <person name="Hori S."/>
            <person name="Arai W."/>
            <person name="Tsubouchi T."/>
            <person name="Morono Y."/>
            <person name="Uchiyama I."/>
            <person name="Ito T."/>
            <person name="Fujiyama A."/>
            <person name="Inagaki F."/>
            <person name="Takami H."/>
        </authorList>
    </citation>
    <scope>NUCLEOTIDE SEQUENCE</scope>
    <source>
        <strain evidence="1">Expedition CK06-06</strain>
    </source>
</reference>